<dbReference type="InterPro" id="IPR029063">
    <property type="entry name" value="SAM-dependent_MTases_sf"/>
</dbReference>
<evidence type="ECO:0008006" key="2">
    <source>
        <dbReference type="Google" id="ProtNLM"/>
    </source>
</evidence>
<dbReference type="SUPFAM" id="SSF53335">
    <property type="entry name" value="S-adenosyl-L-methionine-dependent methyltransferases"/>
    <property type="match status" value="1"/>
</dbReference>
<reference evidence="1" key="1">
    <citation type="journal article" date="2020" name="Nature">
        <title>Giant virus diversity and host interactions through global metagenomics.</title>
        <authorList>
            <person name="Schulz F."/>
            <person name="Roux S."/>
            <person name="Paez-Espino D."/>
            <person name="Jungbluth S."/>
            <person name="Walsh D.A."/>
            <person name="Denef V.J."/>
            <person name="McMahon K.D."/>
            <person name="Konstantinidis K.T."/>
            <person name="Eloe-Fadrosh E.A."/>
            <person name="Kyrpides N.C."/>
            <person name="Woyke T."/>
        </authorList>
    </citation>
    <scope>NUCLEOTIDE SEQUENCE</scope>
    <source>
        <strain evidence="1">GVMAG-M-3300009185-7</strain>
    </source>
</reference>
<evidence type="ECO:0000313" key="1">
    <source>
        <dbReference type="EMBL" id="QHS86008.1"/>
    </source>
</evidence>
<accession>A0A6C0B3A0</accession>
<dbReference type="EMBL" id="MN739050">
    <property type="protein sequence ID" value="QHS86008.1"/>
    <property type="molecule type" value="Genomic_DNA"/>
</dbReference>
<protein>
    <recommendedName>
        <fullName evidence="2">Methyltransferase FkbM domain-containing protein</fullName>
    </recommendedName>
</protein>
<sequence length="203" mass="23202">MNIQDQHGNQVDIVNLEKQEQDLANQYIQENDVVFELGARYGSVSCIINSKLNCKTNQVVVEPDNRVWNALERNKIANKCKFHVVKGFVSSKKMSLTNVDYYYGGYGATSVPDVQSKIPAYSLDEISQGLKFNVLVADCEGFLETFFDENPTFIDNLRLVIFEADYPDKCNYPKIKNMLLQKNFKNLLNGHQNVWIKLSMSDV</sequence>
<name>A0A6C0B3A0_9ZZZZ</name>
<proteinExistence type="predicted"/>
<dbReference type="AlphaFoldDB" id="A0A6C0B3A0"/>
<organism evidence="1">
    <name type="scientific">viral metagenome</name>
    <dbReference type="NCBI Taxonomy" id="1070528"/>
    <lineage>
        <taxon>unclassified sequences</taxon>
        <taxon>metagenomes</taxon>
        <taxon>organismal metagenomes</taxon>
    </lineage>
</organism>
<dbReference type="Gene3D" id="3.40.50.150">
    <property type="entry name" value="Vaccinia Virus protein VP39"/>
    <property type="match status" value="1"/>
</dbReference>